<dbReference type="GO" id="GO:0005576">
    <property type="term" value="C:extracellular region"/>
    <property type="evidence" value="ECO:0007669"/>
    <property type="project" value="InterPro"/>
</dbReference>
<dbReference type="GO" id="GO:0008843">
    <property type="term" value="F:endochitinase activity"/>
    <property type="evidence" value="ECO:0007669"/>
    <property type="project" value="UniProtKB-EC"/>
</dbReference>
<feature type="domain" description="GH18" evidence="10">
    <location>
        <begin position="26"/>
        <end position="328"/>
    </location>
</feature>
<dbReference type="Gene3D" id="2.10.10.20">
    <property type="entry name" value="Carbohydrate-binding module superfamily 5/12"/>
    <property type="match status" value="2"/>
</dbReference>
<dbReference type="CDD" id="cd02877">
    <property type="entry name" value="GH18_hevamine_XipI_class_III"/>
    <property type="match status" value="1"/>
</dbReference>
<dbReference type="SMART" id="SM00495">
    <property type="entry name" value="ChtBD3"/>
    <property type="match status" value="2"/>
</dbReference>
<evidence type="ECO:0000256" key="2">
    <source>
        <dbReference type="ARBA" id="ARBA00012729"/>
    </source>
</evidence>
<keyword evidence="9" id="KW-0732">Signal</keyword>
<accession>A0A8H7UXE0</accession>
<keyword evidence="6" id="KW-0326">Glycosidase</keyword>
<evidence type="ECO:0000256" key="7">
    <source>
        <dbReference type="ARBA" id="ARBA00023326"/>
    </source>
</evidence>
<keyword evidence="4" id="KW-0146">Chitin degradation</keyword>
<evidence type="ECO:0000256" key="9">
    <source>
        <dbReference type="SAM" id="SignalP"/>
    </source>
</evidence>
<evidence type="ECO:0000256" key="4">
    <source>
        <dbReference type="ARBA" id="ARBA00023024"/>
    </source>
</evidence>
<dbReference type="InterPro" id="IPR036573">
    <property type="entry name" value="CBM_sf_5/12"/>
</dbReference>
<keyword evidence="5" id="KW-0119">Carbohydrate metabolism</keyword>
<evidence type="ECO:0000256" key="6">
    <source>
        <dbReference type="ARBA" id="ARBA00023295"/>
    </source>
</evidence>
<dbReference type="EMBL" id="JAEPRD010000126">
    <property type="protein sequence ID" value="KAG2197572.1"/>
    <property type="molecule type" value="Genomic_DNA"/>
</dbReference>
<evidence type="ECO:0000256" key="8">
    <source>
        <dbReference type="SAM" id="MobiDB-lite"/>
    </source>
</evidence>
<gene>
    <name evidence="11" type="ORF">INT47_009570</name>
</gene>
<keyword evidence="12" id="KW-1185">Reference proteome</keyword>
<dbReference type="PROSITE" id="PS51910">
    <property type="entry name" value="GH18_2"/>
    <property type="match status" value="1"/>
</dbReference>
<keyword evidence="3" id="KW-0378">Hydrolase</keyword>
<comment type="catalytic activity">
    <reaction evidence="1">
        <text>Random endo-hydrolysis of N-acetyl-beta-D-glucosaminide (1-&gt;4)-beta-linkages in chitin and chitodextrins.</text>
        <dbReference type="EC" id="3.2.1.14"/>
    </reaction>
</comment>
<evidence type="ECO:0000256" key="5">
    <source>
        <dbReference type="ARBA" id="ARBA00023277"/>
    </source>
</evidence>
<dbReference type="GO" id="GO:0006032">
    <property type="term" value="P:chitin catabolic process"/>
    <property type="evidence" value="ECO:0007669"/>
    <property type="project" value="UniProtKB-KW"/>
</dbReference>
<comment type="caution">
    <text evidence="11">The sequence shown here is derived from an EMBL/GenBank/DDBJ whole genome shotgun (WGS) entry which is preliminary data.</text>
</comment>
<feature type="compositionally biased region" description="Low complexity" evidence="8">
    <location>
        <begin position="406"/>
        <end position="459"/>
    </location>
</feature>
<sequence>MRNILILAVSAIIGFARADYNNQCNDNIVDYWGQNSYGAANGNDPSGWQQPLKFYCDDDSVDVLPISFLTTFFGVGGEPQINLANYCNSVDNATFPGTGLANCQNIAPEIEYCQKKGKLITLSLGGATGGAGFQSDAQATAFADTIWNLFLGGSSNTRPFGDAVLDGIDLDIEGGGPNYYVTFLNKLNTYFKSSSKKYYVTAAPQCVYPDANLQTALNGYPFDAVYVQFYNNPCGLQNYNSPSQWNFGTWDIWARTISPNPDVKIYIGAPASASAAGGGYVPADTLLKIALATRAAFPSFGGVMFWDASQAHKNNQIDAAMKNGMKSGKKCDNSFVYPTCTAPAFVAGNTYTNGATVSYKGYMWTTKWWTATVPNGSVTSDWSPISACAGGTLGDGSTSVTTVSASATTSSTTSTTSPSTTSTTSVSASTTITSTSEVPTTSASATTTRTSAVATSSSTPLPADSCTGVDSWSSTVAYTSGKMVIYNSELWKAAWWSMNDKPGGTSGAWTKVKSCPSIAARSVAEKCNHTRWSKRKTYKVGSKVMHKREVFVASKVNNNQSPDIHVTVWAKDGDCSYTG</sequence>
<dbReference type="InterPro" id="IPR001223">
    <property type="entry name" value="Glyco_hydro18_cat"/>
</dbReference>
<dbReference type="Proteomes" id="UP000603453">
    <property type="component" value="Unassembled WGS sequence"/>
</dbReference>
<dbReference type="InterPro" id="IPR001579">
    <property type="entry name" value="Glyco_hydro_18_chit_AS"/>
</dbReference>
<proteinExistence type="predicted"/>
<dbReference type="SUPFAM" id="SSF51445">
    <property type="entry name" value="(Trans)glycosidases"/>
    <property type="match status" value="1"/>
</dbReference>
<dbReference type="PANTHER" id="PTHR45708:SF49">
    <property type="entry name" value="ENDOCHITINASE"/>
    <property type="match status" value="1"/>
</dbReference>
<organism evidence="11 12">
    <name type="scientific">Mucor saturninus</name>
    <dbReference type="NCBI Taxonomy" id="64648"/>
    <lineage>
        <taxon>Eukaryota</taxon>
        <taxon>Fungi</taxon>
        <taxon>Fungi incertae sedis</taxon>
        <taxon>Mucoromycota</taxon>
        <taxon>Mucoromycotina</taxon>
        <taxon>Mucoromycetes</taxon>
        <taxon>Mucorales</taxon>
        <taxon>Mucorineae</taxon>
        <taxon>Mucoraceae</taxon>
        <taxon>Mucor</taxon>
    </lineage>
</organism>
<dbReference type="SUPFAM" id="SSF51055">
    <property type="entry name" value="Carbohydrate binding domain"/>
    <property type="match status" value="2"/>
</dbReference>
<feature type="signal peptide" evidence="9">
    <location>
        <begin position="1"/>
        <end position="18"/>
    </location>
</feature>
<name>A0A8H7UXE0_9FUNG</name>
<evidence type="ECO:0000256" key="1">
    <source>
        <dbReference type="ARBA" id="ARBA00000822"/>
    </source>
</evidence>
<evidence type="ECO:0000259" key="10">
    <source>
        <dbReference type="PROSITE" id="PS51910"/>
    </source>
</evidence>
<dbReference type="GO" id="GO:0000272">
    <property type="term" value="P:polysaccharide catabolic process"/>
    <property type="evidence" value="ECO:0007669"/>
    <property type="project" value="UniProtKB-KW"/>
</dbReference>
<dbReference type="Gene3D" id="3.20.20.80">
    <property type="entry name" value="Glycosidases"/>
    <property type="match status" value="1"/>
</dbReference>
<dbReference type="GO" id="GO:0030246">
    <property type="term" value="F:carbohydrate binding"/>
    <property type="evidence" value="ECO:0007669"/>
    <property type="project" value="InterPro"/>
</dbReference>
<dbReference type="InterPro" id="IPR017853">
    <property type="entry name" value="GH"/>
</dbReference>
<reference evidence="11" key="1">
    <citation type="submission" date="2020-12" db="EMBL/GenBank/DDBJ databases">
        <title>Metabolic potential, ecology and presence of endohyphal bacteria is reflected in genomic diversity of Mucoromycotina.</title>
        <authorList>
            <person name="Muszewska A."/>
            <person name="Okrasinska A."/>
            <person name="Steczkiewicz K."/>
            <person name="Drgas O."/>
            <person name="Orlowska M."/>
            <person name="Perlinska-Lenart U."/>
            <person name="Aleksandrzak-Piekarczyk T."/>
            <person name="Szatraj K."/>
            <person name="Zielenkiewicz U."/>
            <person name="Pilsyk S."/>
            <person name="Malc E."/>
            <person name="Mieczkowski P."/>
            <person name="Kruszewska J.S."/>
            <person name="Biernat P."/>
            <person name="Pawlowska J."/>
        </authorList>
    </citation>
    <scope>NUCLEOTIDE SEQUENCE</scope>
    <source>
        <strain evidence="11">WA0000017839</strain>
    </source>
</reference>
<dbReference type="InterPro" id="IPR050542">
    <property type="entry name" value="Glycosyl_Hydrlase18_Chitinase"/>
</dbReference>
<dbReference type="InterPro" id="IPR045321">
    <property type="entry name" value="Cts1-like"/>
</dbReference>
<dbReference type="AlphaFoldDB" id="A0A8H7UXE0"/>
<keyword evidence="7" id="KW-0624">Polysaccharide degradation</keyword>
<dbReference type="PANTHER" id="PTHR45708">
    <property type="entry name" value="ENDOCHITINASE"/>
    <property type="match status" value="1"/>
</dbReference>
<dbReference type="EC" id="3.2.1.14" evidence="2"/>
<feature type="chain" id="PRO_5034302688" description="chitinase" evidence="9">
    <location>
        <begin position="19"/>
        <end position="579"/>
    </location>
</feature>
<evidence type="ECO:0000313" key="12">
    <source>
        <dbReference type="Proteomes" id="UP000603453"/>
    </source>
</evidence>
<evidence type="ECO:0000256" key="3">
    <source>
        <dbReference type="ARBA" id="ARBA00022801"/>
    </source>
</evidence>
<feature type="region of interest" description="Disordered" evidence="8">
    <location>
        <begin position="406"/>
        <end position="461"/>
    </location>
</feature>
<dbReference type="CDD" id="cd12215">
    <property type="entry name" value="ChiC_BD"/>
    <property type="match status" value="1"/>
</dbReference>
<evidence type="ECO:0000313" key="11">
    <source>
        <dbReference type="EMBL" id="KAG2197572.1"/>
    </source>
</evidence>
<dbReference type="PROSITE" id="PS01095">
    <property type="entry name" value="GH18_1"/>
    <property type="match status" value="1"/>
</dbReference>
<dbReference type="OrthoDB" id="6020543at2759"/>
<protein>
    <recommendedName>
        <fullName evidence="2">chitinase</fullName>
        <ecNumber evidence="2">3.2.1.14</ecNumber>
    </recommendedName>
</protein>
<dbReference type="InterPro" id="IPR003610">
    <property type="entry name" value="CBM5/12"/>
</dbReference>